<evidence type="ECO:0000256" key="5">
    <source>
        <dbReference type="ARBA" id="ARBA00023002"/>
    </source>
</evidence>
<gene>
    <name evidence="8" type="ORF">IL334_004376</name>
</gene>
<organism evidence="8 9">
    <name type="scientific">Kwoniella shivajii</name>
    <dbReference type="NCBI Taxonomy" id="564305"/>
    <lineage>
        <taxon>Eukaryota</taxon>
        <taxon>Fungi</taxon>
        <taxon>Dikarya</taxon>
        <taxon>Basidiomycota</taxon>
        <taxon>Agaricomycotina</taxon>
        <taxon>Tremellomycetes</taxon>
        <taxon>Tremellales</taxon>
        <taxon>Cryptococcaceae</taxon>
        <taxon>Kwoniella</taxon>
    </lineage>
</organism>
<dbReference type="PRINTS" id="PR00385">
    <property type="entry name" value="P450"/>
</dbReference>
<dbReference type="Pfam" id="PF00067">
    <property type="entry name" value="p450"/>
    <property type="match status" value="2"/>
</dbReference>
<keyword evidence="7" id="KW-0503">Monooxygenase</keyword>
<keyword evidence="4" id="KW-0479">Metal-binding</keyword>
<evidence type="ECO:0000256" key="4">
    <source>
        <dbReference type="ARBA" id="ARBA00022617"/>
    </source>
</evidence>
<dbReference type="PANTHER" id="PTHR24305:SF166">
    <property type="entry name" value="CYTOCHROME P450 12A4, MITOCHONDRIAL-RELATED"/>
    <property type="match status" value="1"/>
</dbReference>
<dbReference type="RefSeq" id="XP_062792145.1">
    <property type="nucleotide sequence ID" value="XM_062936094.1"/>
</dbReference>
<evidence type="ECO:0000256" key="2">
    <source>
        <dbReference type="ARBA" id="ARBA00005179"/>
    </source>
</evidence>
<reference evidence="8 9" key="1">
    <citation type="submission" date="2024-01" db="EMBL/GenBank/DDBJ databases">
        <title>Comparative genomics of Cryptococcus and Kwoniella reveals pathogenesis evolution and contrasting modes of karyotype evolution via chromosome fusion or intercentromeric recombination.</title>
        <authorList>
            <person name="Coelho M.A."/>
            <person name="David-Palma M."/>
            <person name="Shea T."/>
            <person name="Bowers K."/>
            <person name="McGinley-Smith S."/>
            <person name="Mohammad A.W."/>
            <person name="Gnirke A."/>
            <person name="Yurkov A.M."/>
            <person name="Nowrousian M."/>
            <person name="Sun S."/>
            <person name="Cuomo C.A."/>
            <person name="Heitman J."/>
        </authorList>
    </citation>
    <scope>NUCLEOTIDE SEQUENCE [LARGE SCALE GENOMIC DNA]</scope>
    <source>
        <strain evidence="8">CBS 11374</strain>
    </source>
</reference>
<evidence type="ECO:0000256" key="1">
    <source>
        <dbReference type="ARBA" id="ARBA00001971"/>
    </source>
</evidence>
<dbReference type="InterPro" id="IPR050121">
    <property type="entry name" value="Cytochrome_P450_monoxygenase"/>
</dbReference>
<dbReference type="InterPro" id="IPR001128">
    <property type="entry name" value="Cyt_P450"/>
</dbReference>
<keyword evidence="6" id="KW-0408">Iron</keyword>
<dbReference type="InterPro" id="IPR036396">
    <property type="entry name" value="Cyt_P450_sf"/>
</dbReference>
<evidence type="ECO:0000256" key="6">
    <source>
        <dbReference type="ARBA" id="ARBA00023004"/>
    </source>
</evidence>
<keyword evidence="9" id="KW-1185">Reference proteome</keyword>
<dbReference type="SUPFAM" id="SSF48264">
    <property type="entry name" value="Cytochrome P450"/>
    <property type="match status" value="1"/>
</dbReference>
<keyword evidence="5" id="KW-0560">Oxidoreductase</keyword>
<dbReference type="GeneID" id="87956507"/>
<dbReference type="PANTHER" id="PTHR24305">
    <property type="entry name" value="CYTOCHROME P450"/>
    <property type="match status" value="1"/>
</dbReference>
<evidence type="ECO:0000313" key="8">
    <source>
        <dbReference type="EMBL" id="WRT67405.1"/>
    </source>
</evidence>
<evidence type="ECO:0000256" key="7">
    <source>
        <dbReference type="ARBA" id="ARBA00023033"/>
    </source>
</evidence>
<evidence type="ECO:0008006" key="10">
    <source>
        <dbReference type="Google" id="ProtNLM"/>
    </source>
</evidence>
<dbReference type="Proteomes" id="UP001329825">
    <property type="component" value="Chromosome 5"/>
</dbReference>
<name>A0ABZ1D051_9TREE</name>
<evidence type="ECO:0000256" key="3">
    <source>
        <dbReference type="ARBA" id="ARBA00010617"/>
    </source>
</evidence>
<evidence type="ECO:0000313" key="9">
    <source>
        <dbReference type="Proteomes" id="UP001329825"/>
    </source>
</evidence>
<comment type="pathway">
    <text evidence="2">Secondary metabolite biosynthesis.</text>
</comment>
<dbReference type="Gene3D" id="1.10.630.10">
    <property type="entry name" value="Cytochrome P450"/>
    <property type="match status" value="2"/>
</dbReference>
<accession>A0ABZ1D051</accession>
<sequence length="299" mass="33575">MFAGSDKTAGTIAMAIYQLAQNTYIQDTLRAELTCYSDNIPYEQIDDLPYLDAVVKEVLRVYPSLPGTRDDIIPLSSPVKLSNGKVVNEMRVRKGQLIHIPIEHLHTSPSIWGKNASTFDPSRFLGVNMPFVETPRTASFPVFNPPWSTNGIPEKTTHPEVSSDRSRTSSVPFSVLHPFHQETRDLSSFLSSSSSPIPDPIHHTIPRKTSIPNEIPPGPGIYPNFMTFLDGPRRCIGYKLAILEIKIMLFVLIKHLQFSLKGESKIWRWNMMSTRPYVEGSLFDKGSSLPVIVVKHFKG</sequence>
<proteinExistence type="inferred from homology"/>
<comment type="cofactor">
    <cofactor evidence="1">
        <name>heme</name>
        <dbReference type="ChEBI" id="CHEBI:30413"/>
    </cofactor>
</comment>
<comment type="similarity">
    <text evidence="3">Belongs to the cytochrome P450 family.</text>
</comment>
<keyword evidence="4" id="KW-0349">Heme</keyword>
<protein>
    <recommendedName>
        <fullName evidence="10">Cytochrome P450</fullName>
    </recommendedName>
</protein>
<dbReference type="EMBL" id="CP141885">
    <property type="protein sequence ID" value="WRT67405.1"/>
    <property type="molecule type" value="Genomic_DNA"/>
</dbReference>